<feature type="domain" description="GCVT N-terminal" evidence="3">
    <location>
        <begin position="474"/>
        <end position="761"/>
    </location>
</feature>
<dbReference type="PANTHER" id="PTHR13847">
    <property type="entry name" value="SARCOSINE DEHYDROGENASE-RELATED"/>
    <property type="match status" value="1"/>
</dbReference>
<dbReference type="SUPFAM" id="SSF101790">
    <property type="entry name" value="Aminomethyltransferase beta-barrel domain"/>
    <property type="match status" value="1"/>
</dbReference>
<reference evidence="6" key="1">
    <citation type="submission" date="2022-01" db="EMBL/GenBank/DDBJ databases">
        <authorList>
            <person name="Braso-Vives M."/>
        </authorList>
    </citation>
    <scope>NUCLEOTIDE SEQUENCE</scope>
</reference>
<accession>A0A8K0F187</accession>
<name>A0A8K0F187_BRALA</name>
<dbReference type="Gene3D" id="3.30.70.1400">
    <property type="entry name" value="Aminomethyltransferase beta-barrel domains"/>
    <property type="match status" value="1"/>
</dbReference>
<sequence>MSLVANSMILNRSCPWILLLPRRRVVWTTHKLQYVKTTSGCRELSSASEQLPSEARVVIAGGGIVGCSVAYHLAKSGWTDVVLLEQGSLGCGTTWHSAGLVGQMRASTLHTNICQYSTQLYATLEEETGLGTGWRQCGSMSLARTADRMIYLRRTAAAARADGVLCEMIGPKDVAAQVPLLRVDDLKGALWIPGDGAAAPSDVTQSLAKGATSRGVQIHQKVAVDTVLTDTGRVAGVRTNQGDIRCEYFVNCAGQWAWQLGQLSSPTVRVPLHSCEHFYVITKPFPGVTSNQPVIRDPDGMHYTREWSGGVMVGGFEMNPRPIFTDGIPPKFEFQLLEEDWDHFMPIMEQAVHRMPALQDAEIRQFLNGPESFTPDMVPILGEAPELPGYFVAAGMNSGGIASAGGVGKVMAEWIISGDPPAGTWAVDICRFGEMHNNRRYLRERVKEMLPKHYLQSYPKQEFQSARRVLMSPLYPILERAGAVFGETMGHERANWFSRPDSDDFMELNKQTKGTFGKPSWFEAVLREYFVCCENVGIVDMSSLTKFEVQSTGDEVVTYLQRLCCNEVDVPVGTVLHTGMLNHYGGYENDCRIARLANNHYIIISPSNQTVRSWAWLNRHLPGDGSVQIKDVTRSYAALNVLGPRARELMGSLTDVVTMSSHNFPSNVCRELSIGYANRVRAMTFSHVGELGWMLFVPQEYALNLYLYIMKRGRAFGIRNVGNYAITHLCLEHGIPSLGTDLNSSVTPFECQQEQSVKLDKDFIGRSALLKQKQEGVRQKFVMFLLDNHDLDNDLWPWGGEPIWQGGRVIGLTTTAGYGYTLKKQICLGVVRNPDTKTEEGKVVTDDFIRKNKFEIDIAGKRFSATAQLLQTAFTH</sequence>
<dbReference type="InterPro" id="IPR032503">
    <property type="entry name" value="FAO_M"/>
</dbReference>
<feature type="domain" description="FAD dependent oxidoreductase central" evidence="5">
    <location>
        <begin position="418"/>
        <end position="472"/>
    </location>
</feature>
<dbReference type="InterPro" id="IPR029043">
    <property type="entry name" value="GcvT/YgfZ_C"/>
</dbReference>
<evidence type="ECO:0000259" key="4">
    <source>
        <dbReference type="Pfam" id="PF08669"/>
    </source>
</evidence>
<dbReference type="OrthoDB" id="498204at2759"/>
<dbReference type="PANTHER" id="PTHR13847:SF193">
    <property type="entry name" value="PYRUVATE DEHYDROGENASE PHOSPHATASE REGULATORY SUBUNIT, MITOCHONDRIAL"/>
    <property type="match status" value="1"/>
</dbReference>
<evidence type="ECO:0000256" key="1">
    <source>
        <dbReference type="ARBA" id="ARBA00008609"/>
    </source>
</evidence>
<dbReference type="InterPro" id="IPR027266">
    <property type="entry name" value="TrmE/GcvT-like"/>
</dbReference>
<evidence type="ECO:0000259" key="5">
    <source>
        <dbReference type="Pfam" id="PF16350"/>
    </source>
</evidence>
<dbReference type="EMBL" id="OV696692">
    <property type="protein sequence ID" value="CAH1270218.1"/>
    <property type="molecule type" value="Genomic_DNA"/>
</dbReference>
<proteinExistence type="inferred from homology"/>
<dbReference type="Gene3D" id="3.30.9.10">
    <property type="entry name" value="D-Amino Acid Oxidase, subunit A, domain 2"/>
    <property type="match status" value="1"/>
</dbReference>
<dbReference type="GO" id="GO:0005759">
    <property type="term" value="C:mitochondrial matrix"/>
    <property type="evidence" value="ECO:0007669"/>
    <property type="project" value="TreeGrafter"/>
</dbReference>
<organism evidence="6 7">
    <name type="scientific">Branchiostoma lanceolatum</name>
    <name type="common">Common lancelet</name>
    <name type="synonym">Amphioxus lanceolatum</name>
    <dbReference type="NCBI Taxonomy" id="7740"/>
    <lineage>
        <taxon>Eukaryota</taxon>
        <taxon>Metazoa</taxon>
        <taxon>Chordata</taxon>
        <taxon>Cephalochordata</taxon>
        <taxon>Leptocardii</taxon>
        <taxon>Amphioxiformes</taxon>
        <taxon>Branchiostomatidae</taxon>
        <taxon>Branchiostoma</taxon>
    </lineage>
</organism>
<dbReference type="SUPFAM" id="SSF103025">
    <property type="entry name" value="Folate-binding domain"/>
    <property type="match status" value="1"/>
</dbReference>
<dbReference type="FunFam" id="3.30.70.1400:FF:000003">
    <property type="entry name" value="Pyruvate dehydrogenase phosphatase regulatory subunit"/>
    <property type="match status" value="1"/>
</dbReference>
<dbReference type="Gene3D" id="2.40.30.110">
    <property type="entry name" value="Aminomethyltransferase beta-barrel domains"/>
    <property type="match status" value="1"/>
</dbReference>
<feature type="domain" description="FAD dependent oxidoreductase" evidence="2">
    <location>
        <begin position="56"/>
        <end position="414"/>
    </location>
</feature>
<protein>
    <submittedName>
        <fullName evidence="6">PDPR protein</fullName>
    </submittedName>
</protein>
<dbReference type="FunFam" id="2.40.30.110:FF:000004">
    <property type="entry name" value="Pyruvate dehydrogenase phosphatase regulatory subunit, mitochondrial"/>
    <property type="match status" value="1"/>
</dbReference>
<dbReference type="SUPFAM" id="SSF54373">
    <property type="entry name" value="FAD-linked reductases, C-terminal domain"/>
    <property type="match status" value="1"/>
</dbReference>
<evidence type="ECO:0000259" key="2">
    <source>
        <dbReference type="Pfam" id="PF01266"/>
    </source>
</evidence>
<dbReference type="InterPro" id="IPR006076">
    <property type="entry name" value="FAD-dep_OxRdtase"/>
</dbReference>
<evidence type="ECO:0000313" key="7">
    <source>
        <dbReference type="Proteomes" id="UP000838412"/>
    </source>
</evidence>
<dbReference type="Proteomes" id="UP000838412">
    <property type="component" value="Chromosome 7"/>
</dbReference>
<dbReference type="Pfam" id="PF01266">
    <property type="entry name" value="DAO"/>
    <property type="match status" value="1"/>
</dbReference>
<dbReference type="AlphaFoldDB" id="A0A8K0F187"/>
<evidence type="ECO:0000259" key="3">
    <source>
        <dbReference type="Pfam" id="PF01571"/>
    </source>
</evidence>
<dbReference type="Gene3D" id="3.50.50.60">
    <property type="entry name" value="FAD/NAD(P)-binding domain"/>
    <property type="match status" value="1"/>
</dbReference>
<dbReference type="InterPro" id="IPR006222">
    <property type="entry name" value="GCVT_N"/>
</dbReference>
<comment type="similarity">
    <text evidence="1">Belongs to the GcvT family.</text>
</comment>
<dbReference type="InterPro" id="IPR036188">
    <property type="entry name" value="FAD/NAD-bd_sf"/>
</dbReference>
<feature type="domain" description="Aminomethyltransferase C-terminal" evidence="4">
    <location>
        <begin position="780"/>
        <end position="867"/>
    </location>
</feature>
<dbReference type="Pfam" id="PF01571">
    <property type="entry name" value="GCV_T"/>
    <property type="match status" value="1"/>
</dbReference>
<keyword evidence="7" id="KW-1185">Reference proteome</keyword>
<evidence type="ECO:0000313" key="6">
    <source>
        <dbReference type="EMBL" id="CAH1270218.1"/>
    </source>
</evidence>
<dbReference type="Pfam" id="PF16350">
    <property type="entry name" value="FAO_M"/>
    <property type="match status" value="1"/>
</dbReference>
<dbReference type="Gene3D" id="3.30.1360.120">
    <property type="entry name" value="Probable tRNA modification gtpase trme, domain 1"/>
    <property type="match status" value="1"/>
</dbReference>
<dbReference type="InterPro" id="IPR013977">
    <property type="entry name" value="GcvT_C"/>
</dbReference>
<dbReference type="Pfam" id="PF08669">
    <property type="entry name" value="GCV_T_C"/>
    <property type="match status" value="1"/>
</dbReference>
<dbReference type="SUPFAM" id="SSF51905">
    <property type="entry name" value="FAD/NAD(P)-binding domain"/>
    <property type="match status" value="1"/>
</dbReference>
<gene>
    <name evidence="6" type="primary">PDPR</name>
    <name evidence="6" type="ORF">BLAG_LOCUS22586</name>
</gene>